<evidence type="ECO:0000256" key="16">
    <source>
        <dbReference type="ARBA" id="ARBA00046288"/>
    </source>
</evidence>
<organism evidence="19 20">
    <name type="scientific">Cherax quadricarinatus</name>
    <name type="common">Australian red claw crayfish</name>
    <dbReference type="NCBI Taxonomy" id="27406"/>
    <lineage>
        <taxon>Eukaryota</taxon>
        <taxon>Metazoa</taxon>
        <taxon>Ecdysozoa</taxon>
        <taxon>Arthropoda</taxon>
        <taxon>Crustacea</taxon>
        <taxon>Multicrustacea</taxon>
        <taxon>Malacostraca</taxon>
        <taxon>Eumalacostraca</taxon>
        <taxon>Eucarida</taxon>
        <taxon>Decapoda</taxon>
        <taxon>Pleocyemata</taxon>
        <taxon>Astacidea</taxon>
        <taxon>Parastacoidea</taxon>
        <taxon>Parastacidae</taxon>
        <taxon>Cherax</taxon>
    </lineage>
</organism>
<evidence type="ECO:0000313" key="19">
    <source>
        <dbReference type="EMBL" id="KAK8733165.1"/>
    </source>
</evidence>
<keyword evidence="7 17" id="KW-1133">Transmembrane helix</keyword>
<keyword evidence="5 18" id="KW-0732">Signal</keyword>
<dbReference type="Proteomes" id="UP001445076">
    <property type="component" value="Unassembled WGS sequence"/>
</dbReference>
<dbReference type="GO" id="GO:0005765">
    <property type="term" value="C:lysosomal membrane"/>
    <property type="evidence" value="ECO:0007669"/>
    <property type="project" value="UniProtKB-SubCell"/>
</dbReference>
<evidence type="ECO:0000256" key="14">
    <source>
        <dbReference type="ARBA" id="ARBA00035708"/>
    </source>
</evidence>
<evidence type="ECO:0000256" key="7">
    <source>
        <dbReference type="ARBA" id="ARBA00022989"/>
    </source>
</evidence>
<dbReference type="InterPro" id="IPR021684">
    <property type="entry name" value="WBP1-like"/>
</dbReference>
<dbReference type="PANTHER" id="PTHR14971:SF2">
    <property type="entry name" value="VESICULAR, OVEREXPRESSED IN CANCER, PROSURVIVAL PROTEIN 1"/>
    <property type="match status" value="1"/>
</dbReference>
<comment type="similarity">
    <text evidence="3">Belongs to the VOPP1/ECOP family.</text>
</comment>
<keyword evidence="20" id="KW-1185">Reference proteome</keyword>
<keyword evidence="9 17" id="KW-0472">Membrane</keyword>
<comment type="caution">
    <text evidence="19">The sequence shown here is derived from an EMBL/GenBank/DDBJ whole genome shotgun (WGS) entry which is preliminary data.</text>
</comment>
<comment type="subcellular location">
    <subcellularLocation>
        <location evidence="1">Cytoplasmic vesicle membrane</location>
    </subcellularLocation>
    <subcellularLocation>
        <location evidence="16">Endomembrane system</location>
        <topology evidence="16">Single-pass type I membrane protein</topology>
    </subcellularLocation>
    <subcellularLocation>
        <location evidence="13">Late endosome membrane</location>
        <topology evidence="13">Single-pass membrane protein</topology>
    </subcellularLocation>
    <subcellularLocation>
        <location evidence="2">Lysosome membrane</location>
    </subcellularLocation>
</comment>
<evidence type="ECO:0000256" key="18">
    <source>
        <dbReference type="SAM" id="SignalP"/>
    </source>
</evidence>
<name>A0AAW0X0G6_CHEQU</name>
<keyword evidence="11" id="KW-0458">Lysosome</keyword>
<dbReference type="EMBL" id="JARKIK010000054">
    <property type="protein sequence ID" value="KAK8733165.1"/>
    <property type="molecule type" value="Genomic_DNA"/>
</dbReference>
<keyword evidence="10" id="KW-0804">Transcription</keyword>
<dbReference type="PANTHER" id="PTHR14971">
    <property type="entry name" value="VESICULAR, OVEREXPRESSED IN CANCER, PROSURVIVAL PROTEIN 1"/>
    <property type="match status" value="1"/>
</dbReference>
<evidence type="ECO:0000256" key="6">
    <source>
        <dbReference type="ARBA" id="ARBA00022753"/>
    </source>
</evidence>
<gene>
    <name evidence="19" type="ORF">OTU49_006499</name>
</gene>
<protein>
    <recommendedName>
        <fullName evidence="14">WW domain binding protein VOPP1</fullName>
    </recommendedName>
    <alternativeName>
        <fullName evidence="15">Vesicular, overexpressed in cancer, prosurvival protein 1</fullName>
    </alternativeName>
</protein>
<evidence type="ECO:0000256" key="5">
    <source>
        <dbReference type="ARBA" id="ARBA00022729"/>
    </source>
</evidence>
<evidence type="ECO:0000313" key="20">
    <source>
        <dbReference type="Proteomes" id="UP001445076"/>
    </source>
</evidence>
<keyword evidence="4 17" id="KW-0812">Transmembrane</keyword>
<feature type="chain" id="PRO_5043968126" description="WW domain binding protein VOPP1" evidence="18">
    <location>
        <begin position="21"/>
        <end position="118"/>
    </location>
</feature>
<keyword evidence="12" id="KW-0968">Cytoplasmic vesicle</keyword>
<evidence type="ECO:0000256" key="1">
    <source>
        <dbReference type="ARBA" id="ARBA00004156"/>
    </source>
</evidence>
<accession>A0AAW0X0G6</accession>
<dbReference type="Pfam" id="PF11669">
    <property type="entry name" value="WBP-1"/>
    <property type="match status" value="1"/>
</dbReference>
<proteinExistence type="inferred from homology"/>
<dbReference type="InterPro" id="IPR026229">
    <property type="entry name" value="VOPP1"/>
</dbReference>
<evidence type="ECO:0000256" key="17">
    <source>
        <dbReference type="SAM" id="Phobius"/>
    </source>
</evidence>
<sequence>MTLALLHLVALAGLTTRVAGHYCEWDLCGSEQYCCGDNLCCDYVYSLWYFWVGVVFLVLLLSACGGLFRYYYRRWSSVGSGPNYIPFPTSPAYTSLPTHISSQDPLFQITEDGVKPEL</sequence>
<evidence type="ECO:0000256" key="4">
    <source>
        <dbReference type="ARBA" id="ARBA00022692"/>
    </source>
</evidence>
<dbReference type="AlphaFoldDB" id="A0AAW0X0G6"/>
<evidence type="ECO:0000256" key="3">
    <source>
        <dbReference type="ARBA" id="ARBA00006655"/>
    </source>
</evidence>
<evidence type="ECO:0000256" key="11">
    <source>
        <dbReference type="ARBA" id="ARBA00023228"/>
    </source>
</evidence>
<evidence type="ECO:0000256" key="8">
    <source>
        <dbReference type="ARBA" id="ARBA00023015"/>
    </source>
</evidence>
<evidence type="ECO:0000256" key="13">
    <source>
        <dbReference type="ARBA" id="ARBA00035628"/>
    </source>
</evidence>
<evidence type="ECO:0000256" key="2">
    <source>
        <dbReference type="ARBA" id="ARBA00004656"/>
    </source>
</evidence>
<feature type="transmembrane region" description="Helical" evidence="17">
    <location>
        <begin position="48"/>
        <end position="72"/>
    </location>
</feature>
<keyword evidence="6" id="KW-0967">Endosome</keyword>
<evidence type="ECO:0000256" key="12">
    <source>
        <dbReference type="ARBA" id="ARBA00023329"/>
    </source>
</evidence>
<feature type="signal peptide" evidence="18">
    <location>
        <begin position="1"/>
        <end position="20"/>
    </location>
</feature>
<evidence type="ECO:0000256" key="15">
    <source>
        <dbReference type="ARBA" id="ARBA00035715"/>
    </source>
</evidence>
<reference evidence="19 20" key="1">
    <citation type="journal article" date="2024" name="BMC Genomics">
        <title>Genome assembly of redclaw crayfish (Cherax quadricarinatus) provides insights into its immune adaptation and hypoxia tolerance.</title>
        <authorList>
            <person name="Liu Z."/>
            <person name="Zheng J."/>
            <person name="Li H."/>
            <person name="Fang K."/>
            <person name="Wang S."/>
            <person name="He J."/>
            <person name="Zhou D."/>
            <person name="Weng S."/>
            <person name="Chi M."/>
            <person name="Gu Z."/>
            <person name="He J."/>
            <person name="Li F."/>
            <person name="Wang M."/>
        </authorList>
    </citation>
    <scope>NUCLEOTIDE SEQUENCE [LARGE SCALE GENOMIC DNA]</scope>
    <source>
        <strain evidence="19">ZL_2023a</strain>
    </source>
</reference>
<keyword evidence="8" id="KW-0805">Transcription regulation</keyword>
<evidence type="ECO:0000256" key="9">
    <source>
        <dbReference type="ARBA" id="ARBA00023136"/>
    </source>
</evidence>
<evidence type="ECO:0000256" key="10">
    <source>
        <dbReference type="ARBA" id="ARBA00023163"/>
    </source>
</evidence>
<dbReference type="GO" id="GO:0031902">
    <property type="term" value="C:late endosome membrane"/>
    <property type="evidence" value="ECO:0007669"/>
    <property type="project" value="UniProtKB-SubCell"/>
</dbReference>